<dbReference type="InterPro" id="IPR027417">
    <property type="entry name" value="P-loop_NTPase"/>
</dbReference>
<feature type="domain" description="AAA+ ATPase" evidence="4">
    <location>
        <begin position="39"/>
        <end position="180"/>
    </location>
</feature>
<dbReference type="FunFam" id="3.40.50.300:FF:000640">
    <property type="entry name" value="MoxR family ATPase"/>
    <property type="match status" value="1"/>
</dbReference>
<keyword evidence="1" id="KW-0547">Nucleotide-binding</keyword>
<dbReference type="InterPro" id="IPR050764">
    <property type="entry name" value="CbbQ/NirQ/NorQ/GpvN"/>
</dbReference>
<keyword evidence="6" id="KW-1185">Reference proteome</keyword>
<dbReference type="Pfam" id="PF07726">
    <property type="entry name" value="AAA_3"/>
    <property type="match status" value="1"/>
</dbReference>
<dbReference type="EMBL" id="QNRR01000006">
    <property type="protein sequence ID" value="RBP42600.1"/>
    <property type="molecule type" value="Genomic_DNA"/>
</dbReference>
<dbReference type="PANTHER" id="PTHR42759">
    <property type="entry name" value="MOXR FAMILY PROTEIN"/>
    <property type="match status" value="1"/>
</dbReference>
<dbReference type="SUPFAM" id="SSF52540">
    <property type="entry name" value="P-loop containing nucleoside triphosphate hydrolases"/>
    <property type="match status" value="1"/>
</dbReference>
<dbReference type="SMART" id="SM00382">
    <property type="entry name" value="AAA"/>
    <property type="match status" value="1"/>
</dbReference>
<dbReference type="RefSeq" id="WP_113959717.1">
    <property type="nucleotide sequence ID" value="NZ_QNRR01000006.1"/>
</dbReference>
<accession>A0A366HKF9</accession>
<dbReference type="AlphaFoldDB" id="A0A366HKF9"/>
<dbReference type="Pfam" id="PF17863">
    <property type="entry name" value="AAA_lid_2"/>
    <property type="match status" value="1"/>
</dbReference>
<comment type="caution">
    <text evidence="5">The sequence shown here is derived from an EMBL/GenBank/DDBJ whole genome shotgun (WGS) entry which is preliminary data.</text>
</comment>
<dbReference type="Gene3D" id="1.10.8.80">
    <property type="entry name" value="Magnesium chelatase subunit I, C-Terminal domain"/>
    <property type="match status" value="1"/>
</dbReference>
<dbReference type="InterPro" id="IPR003593">
    <property type="entry name" value="AAA+_ATPase"/>
</dbReference>
<dbReference type="GO" id="GO:0005524">
    <property type="term" value="F:ATP binding"/>
    <property type="evidence" value="ECO:0007669"/>
    <property type="project" value="UniProtKB-KW"/>
</dbReference>
<dbReference type="GO" id="GO:0016887">
    <property type="term" value="F:ATP hydrolysis activity"/>
    <property type="evidence" value="ECO:0007669"/>
    <property type="project" value="InterPro"/>
</dbReference>
<dbReference type="PANTHER" id="PTHR42759:SF1">
    <property type="entry name" value="MAGNESIUM-CHELATASE SUBUNIT CHLD"/>
    <property type="match status" value="1"/>
</dbReference>
<name>A0A366HKF9_9BACT</name>
<sequence>MTESLEQLKIALAEARAEIAKVIIGQQNVIEHALIAIFTGQHVLIEGVPGVGKTLLVRTLAKVLGGDFARIQFTPDLMPADITGTSVFNLKESNFVLVKGPVFTSFLLADEINRAPAKTQSALLQAMQERLVTIDNETYALPPSFTVFATQNPVEYEGTYPLPEAQKDRFMFKVNVGYPNRDEELNLAGRMLGQESPESVLESGAVRQVLTADRVIQLRAALQLVTVREELVAYIVDLVRATREHEAMLVGAGPRATQALILASRARAALDMRDFITPDDVRALAEPVLGHRLLLRPEFEIEGLTVTELIHRVLEAVPVPR</sequence>
<dbReference type="InterPro" id="IPR041628">
    <property type="entry name" value="ChlI/MoxR_AAA_lid"/>
</dbReference>
<evidence type="ECO:0000259" key="4">
    <source>
        <dbReference type="SMART" id="SM00382"/>
    </source>
</evidence>
<evidence type="ECO:0000256" key="1">
    <source>
        <dbReference type="ARBA" id="ARBA00022741"/>
    </source>
</evidence>
<evidence type="ECO:0000313" key="6">
    <source>
        <dbReference type="Proteomes" id="UP000253426"/>
    </source>
</evidence>
<evidence type="ECO:0000256" key="3">
    <source>
        <dbReference type="ARBA" id="ARBA00061607"/>
    </source>
</evidence>
<reference evidence="5 6" key="1">
    <citation type="submission" date="2018-06" db="EMBL/GenBank/DDBJ databases">
        <title>Genomic Encyclopedia of Type Strains, Phase IV (KMG-IV): sequencing the most valuable type-strain genomes for metagenomic binning, comparative biology and taxonomic classification.</title>
        <authorList>
            <person name="Goeker M."/>
        </authorList>
    </citation>
    <scope>NUCLEOTIDE SEQUENCE [LARGE SCALE GENOMIC DNA]</scope>
    <source>
        <strain evidence="5 6">DSM 25532</strain>
    </source>
</reference>
<dbReference type="Proteomes" id="UP000253426">
    <property type="component" value="Unassembled WGS sequence"/>
</dbReference>
<gene>
    <name evidence="5" type="ORF">DES53_106309</name>
</gene>
<organism evidence="5 6">
    <name type="scientific">Roseimicrobium gellanilyticum</name>
    <dbReference type="NCBI Taxonomy" id="748857"/>
    <lineage>
        <taxon>Bacteria</taxon>
        <taxon>Pseudomonadati</taxon>
        <taxon>Verrucomicrobiota</taxon>
        <taxon>Verrucomicrobiia</taxon>
        <taxon>Verrucomicrobiales</taxon>
        <taxon>Verrucomicrobiaceae</taxon>
        <taxon>Roseimicrobium</taxon>
    </lineage>
</organism>
<proteinExistence type="inferred from homology"/>
<dbReference type="CDD" id="cd00009">
    <property type="entry name" value="AAA"/>
    <property type="match status" value="1"/>
</dbReference>
<dbReference type="OrthoDB" id="9808397at2"/>
<dbReference type="PIRSF" id="PIRSF002849">
    <property type="entry name" value="AAA_ATPase_chaperone_MoxR_prd"/>
    <property type="match status" value="1"/>
</dbReference>
<protein>
    <submittedName>
        <fullName evidence="5">MoxR-like ATPase</fullName>
    </submittedName>
</protein>
<evidence type="ECO:0000313" key="5">
    <source>
        <dbReference type="EMBL" id="RBP42600.1"/>
    </source>
</evidence>
<evidence type="ECO:0000256" key="2">
    <source>
        <dbReference type="ARBA" id="ARBA00022840"/>
    </source>
</evidence>
<dbReference type="InterPro" id="IPR011703">
    <property type="entry name" value="ATPase_AAA-3"/>
</dbReference>
<keyword evidence="2" id="KW-0067">ATP-binding</keyword>
<comment type="similarity">
    <text evidence="3">Belongs to the MoxR family.</text>
</comment>
<dbReference type="Gene3D" id="3.40.50.300">
    <property type="entry name" value="P-loop containing nucleotide triphosphate hydrolases"/>
    <property type="match status" value="1"/>
</dbReference>